<feature type="region of interest" description="Disordered" evidence="2">
    <location>
        <begin position="1"/>
        <end position="62"/>
    </location>
</feature>
<keyword evidence="5" id="KW-1185">Reference proteome</keyword>
<feature type="region of interest" description="Disordered" evidence="2">
    <location>
        <begin position="1101"/>
        <end position="1131"/>
    </location>
</feature>
<accession>A0ABR3F146</accession>
<sequence length="1131" mass="129309">MFSFKTSSDRNGKRKRDALQQISKQQVTIRDPEKRPKLQLRAKLDEPPPQSSSEEVLDDGDERITEKTVEEAEEEEAKTVGAEEQAIVDQFLEKHADLLALLLELEAQPLVDNLCGCGRGPRHYDCEDCLQYDPSCEECFIGRHRYVPFHWVHQWQTPGYYRRSDMACLLGDTFFLQLGHGGGPCPNPGNAQTVTVVHTNGIHGTRIKMCYCNGTPNAMEQFMRARLFPATLQAPKTLFTFQVLNEFQKHSLVSKQSTYDYLGALRHLTDGAFAASVQDPYKPLLRVTNIWRRLTADKWNGRAFQLYKAFPNRKPNSIVIFCPACPEHGFNTEARWELTPEQFRHLVQRLWFADGNFHLNSYDKSKRQGTHGENVSLLNCEGAGYFPPEGEMKEYLAIAPKNVEKSTCNYLKAVNNQDKKKFKNMSVSGVVAVACSHVFVLSAVDLTAGEGFIFTDKAFQHAHAHTCNNREPGHRCSCDEVFGYDCNCQYCVNMRKRFAVTCPELVPLVDRLRFVIGPLHLKDHKAECTENFSASYKESMPQVNADSIEQVWGMMNGVGAASRQMKKGLRQDVIAAHLAFLNWSKSMVIGQRLSLDIIDAREQYQIARNTFNSLSVTYHLQVPAWKRLAEERDRELAKGKKGKKKLPSLFRHNVSKSQGDKTTTKGRNLSDVAAMILEAMNIQNAQRRIKGKLTLNQTETVKKDINERRNRLSKRIKALRALQAKHMEGVEPDVVGQALCEPENERIFLPSDYTFKQRTQKNLGGLAEIEKELREGELYDAIEEVRQAAKDQSIVREQKKKNDRGTRANTRSQLQLKTIYVDLQCCINDYNGARKALQALGAGLDLPEMKEEDTYRKSTVHKRGLGDSRRTDGQLYTRNLTGSPGMEDQMRTEGPSSVEPSTTGTQVVRRKRVSMAVKRDQENKRKGQKGLKEDGWIWRPTFIFSGIGISDQDQEQYQEESKRALILIVAENAKSQHSISADRVQWFRAWAERDRWRESTEKLEADFRNCIRSFARMYEVWEDASQDTEATSRTFGHRAYAQRQAQMYHRLRTDAETAFKNLGFEVSLPEGEILADRIARIRASHEEEDARVIKKLVTEAEGERRRRRAARGWDSDDDTEDDKDEDEDEEN</sequence>
<evidence type="ECO:0000259" key="3">
    <source>
        <dbReference type="Pfam" id="PF18803"/>
    </source>
</evidence>
<name>A0ABR3F146_9AGAR</name>
<feature type="region of interest" description="Disordered" evidence="2">
    <location>
        <begin position="636"/>
        <end position="665"/>
    </location>
</feature>
<feature type="region of interest" description="Disordered" evidence="2">
    <location>
        <begin position="855"/>
        <end position="908"/>
    </location>
</feature>
<dbReference type="Pfam" id="PF18803">
    <property type="entry name" value="CxC2"/>
    <property type="match status" value="1"/>
</dbReference>
<dbReference type="Pfam" id="PF18758">
    <property type="entry name" value="KDZ"/>
    <property type="match status" value="1"/>
</dbReference>
<feature type="domain" description="CxC2-like cysteine cluster KDZ transposase-associated" evidence="3">
    <location>
        <begin position="175"/>
        <end position="271"/>
    </location>
</feature>
<gene>
    <name evidence="4" type="ORF">V5O48_013043</name>
</gene>
<comment type="caution">
    <text evidence="4">The sequence shown here is derived from an EMBL/GenBank/DDBJ whole genome shotgun (WGS) entry which is preliminary data.</text>
</comment>
<protein>
    <recommendedName>
        <fullName evidence="3">CxC2-like cysteine cluster KDZ transposase-associated domain-containing protein</fullName>
    </recommendedName>
</protein>
<feature type="compositionally biased region" description="Polar residues" evidence="2">
    <location>
        <begin position="894"/>
        <end position="906"/>
    </location>
</feature>
<dbReference type="Proteomes" id="UP001465976">
    <property type="component" value="Unassembled WGS sequence"/>
</dbReference>
<dbReference type="InterPro" id="IPR040521">
    <property type="entry name" value="KDZ"/>
</dbReference>
<feature type="coiled-coil region" evidence="1">
    <location>
        <begin position="695"/>
        <end position="722"/>
    </location>
</feature>
<evidence type="ECO:0000256" key="2">
    <source>
        <dbReference type="SAM" id="MobiDB-lite"/>
    </source>
</evidence>
<feature type="compositionally biased region" description="Acidic residues" evidence="2">
    <location>
        <begin position="1115"/>
        <end position="1131"/>
    </location>
</feature>
<reference evidence="4 5" key="1">
    <citation type="submission" date="2024-02" db="EMBL/GenBank/DDBJ databases">
        <title>A draft genome for the cacao thread blight pathogen Marasmius crinis-equi.</title>
        <authorList>
            <person name="Cohen S.P."/>
            <person name="Baruah I.K."/>
            <person name="Amoako-Attah I."/>
            <person name="Bukari Y."/>
            <person name="Meinhardt L.W."/>
            <person name="Bailey B.A."/>
        </authorList>
    </citation>
    <scope>NUCLEOTIDE SEQUENCE [LARGE SCALE GENOMIC DNA]</scope>
    <source>
        <strain evidence="4 5">GH-76</strain>
    </source>
</reference>
<keyword evidence="1" id="KW-0175">Coiled coil</keyword>
<dbReference type="InterPro" id="IPR041457">
    <property type="entry name" value="CxC2_KDZ-assoc"/>
</dbReference>
<proteinExistence type="predicted"/>
<evidence type="ECO:0000313" key="4">
    <source>
        <dbReference type="EMBL" id="KAL0568932.1"/>
    </source>
</evidence>
<evidence type="ECO:0000256" key="1">
    <source>
        <dbReference type="SAM" id="Coils"/>
    </source>
</evidence>
<dbReference type="EMBL" id="JBAHYK010001228">
    <property type="protein sequence ID" value="KAL0568932.1"/>
    <property type="molecule type" value="Genomic_DNA"/>
</dbReference>
<organism evidence="4 5">
    <name type="scientific">Marasmius crinis-equi</name>
    <dbReference type="NCBI Taxonomy" id="585013"/>
    <lineage>
        <taxon>Eukaryota</taxon>
        <taxon>Fungi</taxon>
        <taxon>Dikarya</taxon>
        <taxon>Basidiomycota</taxon>
        <taxon>Agaricomycotina</taxon>
        <taxon>Agaricomycetes</taxon>
        <taxon>Agaricomycetidae</taxon>
        <taxon>Agaricales</taxon>
        <taxon>Marasmiineae</taxon>
        <taxon>Marasmiaceae</taxon>
        <taxon>Marasmius</taxon>
    </lineage>
</organism>
<feature type="compositionally biased region" description="Basic and acidic residues" evidence="2">
    <location>
        <begin position="30"/>
        <end position="46"/>
    </location>
</feature>
<evidence type="ECO:0000313" key="5">
    <source>
        <dbReference type="Proteomes" id="UP001465976"/>
    </source>
</evidence>